<dbReference type="Gene3D" id="3.40.50.720">
    <property type="entry name" value="NAD(P)-binding Rossmann-like Domain"/>
    <property type="match status" value="1"/>
</dbReference>
<comment type="similarity">
    <text evidence="1">Belongs to the short-chain dehydrogenases/reductases (SDR) family.</text>
</comment>
<dbReference type="PANTHER" id="PTHR43477:SF1">
    <property type="entry name" value="DIHYDROANTICAPSIN 7-DEHYDROGENASE"/>
    <property type="match status" value="1"/>
</dbReference>
<dbReference type="Proteomes" id="UP000199220">
    <property type="component" value="Unassembled WGS sequence"/>
</dbReference>
<dbReference type="STRING" id="648782.SAMN04488554_4193"/>
<dbReference type="CDD" id="cd05233">
    <property type="entry name" value="SDR_c"/>
    <property type="match status" value="1"/>
</dbReference>
<dbReference type="PRINTS" id="PR00080">
    <property type="entry name" value="SDRFAMILY"/>
</dbReference>
<proteinExistence type="inferred from homology"/>
<dbReference type="InterPro" id="IPR036291">
    <property type="entry name" value="NAD(P)-bd_dom_sf"/>
</dbReference>
<dbReference type="SUPFAM" id="SSF51735">
    <property type="entry name" value="NAD(P)-binding Rossmann-fold domains"/>
    <property type="match status" value="1"/>
</dbReference>
<sequence length="285" mass="28406">MSQSTPDGGPHQAVVVTGAAAGIGAGAVRHLVAQGRRVYAIDRDAAGVAALAAEAPEQILPVPADVADESAMRAAFATIADDAARPGQGVGGLVCAAGIQTYGTVDSTDMATYDAVMGVNVRGAFLAAHFAIPLIRTTGRGGSVVLVSSVQAYVAQQGVAAYAATKGALLSLTRAMAVDHAAEGIRVNAVCPGSVDTPMLRWAAGLHAGDAGGEGSADPAAVDAIVADWGRSHPLGRVARTDEVADVIGYLLSDRASFVTGADLKVDGGLTAGNAVVLPEDGSEK</sequence>
<evidence type="ECO:0000313" key="4">
    <source>
        <dbReference type="Proteomes" id="UP000199220"/>
    </source>
</evidence>
<dbReference type="EMBL" id="FNTX01000002">
    <property type="protein sequence ID" value="SEE99267.1"/>
    <property type="molecule type" value="Genomic_DNA"/>
</dbReference>
<reference evidence="4" key="1">
    <citation type="submission" date="2016-10" db="EMBL/GenBank/DDBJ databases">
        <authorList>
            <person name="Varghese N."/>
            <person name="Submissions S."/>
        </authorList>
    </citation>
    <scope>NUCLEOTIDE SEQUENCE [LARGE SCALE GENOMIC DNA]</scope>
    <source>
        <strain evidence="4">DSM 21368</strain>
    </source>
</reference>
<dbReference type="InterPro" id="IPR051122">
    <property type="entry name" value="SDR_DHRS6-like"/>
</dbReference>
<evidence type="ECO:0000256" key="1">
    <source>
        <dbReference type="ARBA" id="ARBA00006484"/>
    </source>
</evidence>
<dbReference type="RefSeq" id="WP_089775337.1">
    <property type="nucleotide sequence ID" value="NZ_FNTX01000002.1"/>
</dbReference>
<dbReference type="PANTHER" id="PTHR43477">
    <property type="entry name" value="DIHYDROANTICAPSIN 7-DEHYDROGENASE"/>
    <property type="match status" value="1"/>
</dbReference>
<accession>A0A1H5NEJ9</accession>
<dbReference type="PRINTS" id="PR00081">
    <property type="entry name" value="GDHRDH"/>
</dbReference>
<evidence type="ECO:0000313" key="3">
    <source>
        <dbReference type="EMBL" id="SEE99267.1"/>
    </source>
</evidence>
<dbReference type="GO" id="GO:0016491">
    <property type="term" value="F:oxidoreductase activity"/>
    <property type="evidence" value="ECO:0007669"/>
    <property type="project" value="UniProtKB-KW"/>
</dbReference>
<name>A0A1H5NEJ9_9MICO</name>
<dbReference type="OrthoDB" id="286404at2"/>
<dbReference type="Pfam" id="PF13561">
    <property type="entry name" value="adh_short_C2"/>
    <property type="match status" value="1"/>
</dbReference>
<dbReference type="FunFam" id="3.40.50.720:FF:000084">
    <property type="entry name" value="Short-chain dehydrogenase reductase"/>
    <property type="match status" value="1"/>
</dbReference>
<organism evidence="3 4">
    <name type="scientific">Ruania alba</name>
    <dbReference type="NCBI Taxonomy" id="648782"/>
    <lineage>
        <taxon>Bacteria</taxon>
        <taxon>Bacillati</taxon>
        <taxon>Actinomycetota</taxon>
        <taxon>Actinomycetes</taxon>
        <taxon>Micrococcales</taxon>
        <taxon>Ruaniaceae</taxon>
        <taxon>Ruania</taxon>
    </lineage>
</organism>
<dbReference type="AlphaFoldDB" id="A0A1H5NEJ9"/>
<keyword evidence="2" id="KW-0560">Oxidoreductase</keyword>
<dbReference type="PROSITE" id="PS00061">
    <property type="entry name" value="ADH_SHORT"/>
    <property type="match status" value="1"/>
</dbReference>
<evidence type="ECO:0000256" key="2">
    <source>
        <dbReference type="ARBA" id="ARBA00023002"/>
    </source>
</evidence>
<keyword evidence="4" id="KW-1185">Reference proteome</keyword>
<dbReference type="InterPro" id="IPR020904">
    <property type="entry name" value="Sc_DH/Rdtase_CS"/>
</dbReference>
<gene>
    <name evidence="3" type="ORF">SAMN04488554_4193</name>
</gene>
<protein>
    <submittedName>
        <fullName evidence="3">NAD(P)-dependent dehydrogenase, short-chain alcohol dehydrogenase family</fullName>
    </submittedName>
</protein>
<dbReference type="InterPro" id="IPR002347">
    <property type="entry name" value="SDR_fam"/>
</dbReference>